<keyword evidence="1" id="KW-1133">Transmembrane helix</keyword>
<keyword evidence="1" id="KW-0812">Transmembrane</keyword>
<evidence type="ECO:0000313" key="4">
    <source>
        <dbReference type="Proteomes" id="UP000268535"/>
    </source>
</evidence>
<accession>A0A4P9X1S3</accession>
<evidence type="ECO:0000256" key="1">
    <source>
        <dbReference type="SAM" id="Phobius"/>
    </source>
</evidence>
<keyword evidence="2" id="KW-0732">Signal</keyword>
<proteinExistence type="predicted"/>
<keyword evidence="1" id="KW-0472">Membrane</keyword>
<evidence type="ECO:0000256" key="2">
    <source>
        <dbReference type="SAM" id="SignalP"/>
    </source>
</evidence>
<organism evidence="3 4">
    <name type="scientific">Caulochytrium protostelioides</name>
    <dbReference type="NCBI Taxonomy" id="1555241"/>
    <lineage>
        <taxon>Eukaryota</taxon>
        <taxon>Fungi</taxon>
        <taxon>Fungi incertae sedis</taxon>
        <taxon>Chytridiomycota</taxon>
        <taxon>Chytridiomycota incertae sedis</taxon>
        <taxon>Chytridiomycetes</taxon>
        <taxon>Caulochytriales</taxon>
        <taxon>Caulochytriaceae</taxon>
        <taxon>Caulochytrium</taxon>
    </lineage>
</organism>
<dbReference type="Proteomes" id="UP000268535">
    <property type="component" value="Unassembled WGS sequence"/>
</dbReference>
<protein>
    <submittedName>
        <fullName evidence="3">Uncharacterized protein</fullName>
    </submittedName>
</protein>
<reference evidence="4" key="1">
    <citation type="journal article" date="2018" name="Nat. Microbiol.">
        <title>Leveraging single-cell genomics to expand the fungal tree of life.</title>
        <authorList>
            <person name="Ahrendt S.R."/>
            <person name="Quandt C.A."/>
            <person name="Ciobanu D."/>
            <person name="Clum A."/>
            <person name="Salamov A."/>
            <person name="Andreopoulos B."/>
            <person name="Cheng J.F."/>
            <person name="Woyke T."/>
            <person name="Pelin A."/>
            <person name="Henrissat B."/>
            <person name="Reynolds N.K."/>
            <person name="Benny G.L."/>
            <person name="Smith M.E."/>
            <person name="James T.Y."/>
            <person name="Grigoriev I.V."/>
        </authorList>
    </citation>
    <scope>NUCLEOTIDE SEQUENCE [LARGE SCALE GENOMIC DNA]</scope>
    <source>
        <strain evidence="4">ATCC 52028</strain>
    </source>
</reference>
<dbReference type="AlphaFoldDB" id="A0A4P9X1S3"/>
<gene>
    <name evidence="3" type="ORF">CAUPRSCDRAFT_10216</name>
</gene>
<feature type="chain" id="PRO_5020950281" evidence="2">
    <location>
        <begin position="19"/>
        <end position="290"/>
    </location>
</feature>
<name>A0A4P9X1S3_9FUNG</name>
<feature type="transmembrane region" description="Helical" evidence="1">
    <location>
        <begin position="233"/>
        <end position="255"/>
    </location>
</feature>
<sequence>MFLIRIFGYLALACLTLATPVHENSHAGRRRKDEATAYYDLLKLTNARNFNQAVANGVTESPSFKVHINKAVADLQRNGLGVHDGVALEQVMMSHFKRELTVHSAILNIRDAVTAEYVARNLKDGYTASDVAASVPNIAQRARDAAVVPLMSVIQSSLKVYRSSNSLIRRDGAEDFPDHLKYILNWIAWIYLWGVIAFCLLHPYFETLQYAASETFLQNLISPYFLGNTLPGYLLFGMMIGYFAEVVINFFCWVLKLIITKWRYAFDYPGQKKPEPKSKLEALPDLADAF</sequence>
<feature type="signal peptide" evidence="2">
    <location>
        <begin position="1"/>
        <end position="18"/>
    </location>
</feature>
<evidence type="ECO:0000313" key="3">
    <source>
        <dbReference type="EMBL" id="RKO98160.1"/>
    </source>
</evidence>
<feature type="transmembrane region" description="Helical" evidence="1">
    <location>
        <begin position="186"/>
        <end position="205"/>
    </location>
</feature>
<dbReference type="EMBL" id="ML009111">
    <property type="protein sequence ID" value="RKO98160.1"/>
    <property type="molecule type" value="Genomic_DNA"/>
</dbReference>